<name>A0ABY6TW88_BIOOC</name>
<keyword evidence="2 4" id="KW-0378">Hydrolase</keyword>
<dbReference type="SUPFAM" id="SSF75005">
    <property type="entry name" value="Arabinanase/levansucrase/invertase"/>
    <property type="match status" value="1"/>
</dbReference>
<dbReference type="Gene3D" id="2.115.10.20">
    <property type="entry name" value="Glycosyl hydrolase domain, family 43"/>
    <property type="match status" value="1"/>
</dbReference>
<dbReference type="EMBL" id="CABFNS010000533">
    <property type="protein sequence ID" value="VUC22242.1"/>
    <property type="molecule type" value="Genomic_DNA"/>
</dbReference>
<accession>A0ABY6TW88</accession>
<gene>
    <name evidence="7" type="ORF">CLO192961_LOCUS78194</name>
</gene>
<protein>
    <recommendedName>
        <fullName evidence="6">Beta-xylosidase C-terminal Concanavalin A-like domain-containing protein</fullName>
    </recommendedName>
</protein>
<dbReference type="PANTHER" id="PTHR42812:SF15">
    <property type="entry name" value="HYDROLASE, PUTATIVE (AFU_ORTHOLOGUE AFUA_2G00930)-RELATED"/>
    <property type="match status" value="1"/>
</dbReference>
<organism evidence="7 8">
    <name type="scientific">Bionectria ochroleuca</name>
    <name type="common">Gliocladium roseum</name>
    <dbReference type="NCBI Taxonomy" id="29856"/>
    <lineage>
        <taxon>Eukaryota</taxon>
        <taxon>Fungi</taxon>
        <taxon>Dikarya</taxon>
        <taxon>Ascomycota</taxon>
        <taxon>Pezizomycotina</taxon>
        <taxon>Sordariomycetes</taxon>
        <taxon>Hypocreomycetidae</taxon>
        <taxon>Hypocreales</taxon>
        <taxon>Bionectriaceae</taxon>
        <taxon>Clonostachys</taxon>
    </lineage>
</organism>
<dbReference type="InterPro" id="IPR023296">
    <property type="entry name" value="Glyco_hydro_beta-prop_sf"/>
</dbReference>
<dbReference type="InterPro" id="IPR051795">
    <property type="entry name" value="Glycosyl_Hydrlase_43"/>
</dbReference>
<comment type="similarity">
    <text evidence="1 4">Belongs to the glycosyl hydrolase 43 family.</text>
</comment>
<feature type="chain" id="PRO_5047312659" description="Beta-xylosidase C-terminal Concanavalin A-like domain-containing protein" evidence="5">
    <location>
        <begin position="23"/>
        <end position="534"/>
    </location>
</feature>
<evidence type="ECO:0000256" key="2">
    <source>
        <dbReference type="ARBA" id="ARBA00022801"/>
    </source>
</evidence>
<dbReference type="PANTHER" id="PTHR42812">
    <property type="entry name" value="BETA-XYLOSIDASE"/>
    <property type="match status" value="1"/>
</dbReference>
<reference evidence="7 8" key="1">
    <citation type="submission" date="2019-06" db="EMBL/GenBank/DDBJ databases">
        <authorList>
            <person name="Broberg M."/>
        </authorList>
    </citation>
    <scope>NUCLEOTIDE SEQUENCE [LARGE SCALE GENOMIC DNA]</scope>
</reference>
<dbReference type="SUPFAM" id="SSF49899">
    <property type="entry name" value="Concanavalin A-like lectins/glucanases"/>
    <property type="match status" value="1"/>
</dbReference>
<evidence type="ECO:0000256" key="1">
    <source>
        <dbReference type="ARBA" id="ARBA00009865"/>
    </source>
</evidence>
<evidence type="ECO:0000256" key="5">
    <source>
        <dbReference type="SAM" id="SignalP"/>
    </source>
</evidence>
<evidence type="ECO:0000313" key="7">
    <source>
        <dbReference type="EMBL" id="VUC22242.1"/>
    </source>
</evidence>
<evidence type="ECO:0000256" key="3">
    <source>
        <dbReference type="ARBA" id="ARBA00023295"/>
    </source>
</evidence>
<evidence type="ECO:0000259" key="6">
    <source>
        <dbReference type="Pfam" id="PF17851"/>
    </source>
</evidence>
<feature type="domain" description="Beta-xylosidase C-terminal Concanavalin A-like" evidence="6">
    <location>
        <begin position="335"/>
        <end position="523"/>
    </location>
</feature>
<dbReference type="Proteomes" id="UP000766486">
    <property type="component" value="Unassembled WGS sequence"/>
</dbReference>
<comment type="caution">
    <text evidence="7">The sequence shown here is derived from an EMBL/GenBank/DDBJ whole genome shotgun (WGS) entry which is preliminary data.</text>
</comment>
<dbReference type="Pfam" id="PF04616">
    <property type="entry name" value="Glyco_hydro_43"/>
    <property type="match status" value="1"/>
</dbReference>
<dbReference type="InterPro" id="IPR006710">
    <property type="entry name" value="Glyco_hydro_43"/>
</dbReference>
<dbReference type="Pfam" id="PF17851">
    <property type="entry name" value="GH43_C2"/>
    <property type="match status" value="1"/>
</dbReference>
<dbReference type="CDD" id="cd09001">
    <property type="entry name" value="GH43_FsAxh1-like"/>
    <property type="match status" value="1"/>
</dbReference>
<evidence type="ECO:0000256" key="4">
    <source>
        <dbReference type="RuleBase" id="RU361187"/>
    </source>
</evidence>
<dbReference type="Gene3D" id="2.60.120.200">
    <property type="match status" value="1"/>
</dbReference>
<sequence>MELICRLAQFAVLFLFARVVNSQDNFTQPIVWQDLADIDLIRVNETFYYSASNMHFSPSAPLLRSWDLVNWEFLTHSLPALDQDYPKFDLEGASAYNQGVYASSIGYHSQRGLYYWVGCLQGTGQTYIYAAREPQGPWEEASVISDYCYYDDGLLIDDDGTMYVAYGKWVPNGADAKIWVARLTDDLQHDVGEEVFQSNEEIQYIEGARFYKINGTYYIWLVNHHSEIGKGQIILKSSGGPFGPYDSWRRVLGSSGNPIPGASSPLQGGIVDTPNGDWWYIAFVDMWPAGRYPVLAPITWDDDGWPSVVFDGENNWGSSYPYPLAKHETKPLARKDDFTELGPQYEWNHNPDNSKWSLDEGLKLQTATVTDDFFLARNTLTHRILGPNSTLTIELDYSSMESGDMAGLALFRYNADLISVTKQENGTSLQMIHNITMDATDGWHTINKGEAVASTPLNGSRAWLRAQAINSGNQVTGTFSYSTDGVEFSPFGEMHNSLNGAVYFLGTRYGIFNYASKELGGSVTIKSLEITQGE</sequence>
<feature type="signal peptide" evidence="5">
    <location>
        <begin position="1"/>
        <end position="22"/>
    </location>
</feature>
<keyword evidence="8" id="KW-1185">Reference proteome</keyword>
<keyword evidence="3 4" id="KW-0326">Glycosidase</keyword>
<keyword evidence="5" id="KW-0732">Signal</keyword>
<proteinExistence type="inferred from homology"/>
<dbReference type="InterPro" id="IPR013320">
    <property type="entry name" value="ConA-like_dom_sf"/>
</dbReference>
<evidence type="ECO:0000313" key="8">
    <source>
        <dbReference type="Proteomes" id="UP000766486"/>
    </source>
</evidence>
<dbReference type="InterPro" id="IPR041542">
    <property type="entry name" value="GH43_C2"/>
</dbReference>